<dbReference type="PANTHER" id="PTHR45887">
    <property type="entry name" value="TRANSLATION INITIATION FACTOR EIF-2B SUBUNIT EPSILON"/>
    <property type="match status" value="1"/>
</dbReference>
<feature type="domain" description="W2" evidence="10">
    <location>
        <begin position="572"/>
        <end position="751"/>
    </location>
</feature>
<evidence type="ECO:0000256" key="5">
    <source>
        <dbReference type="ARBA" id="ARBA00022917"/>
    </source>
</evidence>
<dbReference type="GO" id="GO:0005085">
    <property type="term" value="F:guanyl-nucleotide exchange factor activity"/>
    <property type="evidence" value="ECO:0007669"/>
    <property type="project" value="InterPro"/>
</dbReference>
<keyword evidence="12" id="KW-1185">Reference proteome</keyword>
<dbReference type="InterPro" id="IPR016024">
    <property type="entry name" value="ARM-type_fold"/>
</dbReference>
<dbReference type="FunCoup" id="A0A165IEP0">
    <property type="interactions" value="717"/>
</dbReference>
<dbReference type="Gene3D" id="2.160.10.10">
    <property type="entry name" value="Hexapeptide repeat proteins"/>
    <property type="match status" value="1"/>
</dbReference>
<dbReference type="CDD" id="cd04197">
    <property type="entry name" value="eIF-2B_epsilon_N"/>
    <property type="match status" value="1"/>
</dbReference>
<keyword evidence="4" id="KW-0396">Initiation factor</keyword>
<feature type="region of interest" description="Disordered" evidence="9">
    <location>
        <begin position="537"/>
        <end position="560"/>
    </location>
</feature>
<comment type="subunit">
    <text evidence="8">Component of the translation initiation factor 2B (eIF2B) complex which is a heterodecamer of two sets of five different subunits: alpha, beta, gamma, delta and epsilon. Subunits alpha, beta and delta comprise a regulatory subcomplex and subunits epsilon and gamma comprise a catalytic subcomplex. Within the complex, the hexameric regulatory complex resides at the center, with the two heterodimeric catalytic subcomplexes bound on opposite sides.</text>
</comment>
<dbReference type="SUPFAM" id="SSF53448">
    <property type="entry name" value="Nucleotide-diphospho-sugar transferases"/>
    <property type="match status" value="1"/>
</dbReference>
<dbReference type="GO" id="GO:0031369">
    <property type="term" value="F:translation initiation factor binding"/>
    <property type="evidence" value="ECO:0007669"/>
    <property type="project" value="InterPro"/>
</dbReference>
<dbReference type="InterPro" id="IPR044123">
    <property type="entry name" value="W2_eIF2B_epsilon"/>
</dbReference>
<dbReference type="InterPro" id="IPR029044">
    <property type="entry name" value="Nucleotide-diphossugar_trans"/>
</dbReference>
<dbReference type="PROSITE" id="PS51363">
    <property type="entry name" value="W2"/>
    <property type="match status" value="1"/>
</dbReference>
<dbReference type="SUPFAM" id="SSF48371">
    <property type="entry name" value="ARM repeat"/>
    <property type="match status" value="1"/>
</dbReference>
<dbReference type="STRING" id="1353952.A0A165IEP0"/>
<dbReference type="Pfam" id="PF25084">
    <property type="entry name" value="LbH_EIF2B"/>
    <property type="match status" value="1"/>
</dbReference>
<dbReference type="Pfam" id="PF00483">
    <property type="entry name" value="NTP_transferase"/>
    <property type="match status" value="1"/>
</dbReference>
<gene>
    <name evidence="11" type="ORF">CALCODRAFT_465629</name>
</gene>
<evidence type="ECO:0000256" key="8">
    <source>
        <dbReference type="ARBA" id="ARBA00046432"/>
    </source>
</evidence>
<dbReference type="Gene3D" id="3.90.550.10">
    <property type="entry name" value="Spore Coat Polysaccharide Biosynthesis Protein SpsA, Chain A"/>
    <property type="match status" value="1"/>
</dbReference>
<evidence type="ECO:0000259" key="10">
    <source>
        <dbReference type="PROSITE" id="PS51363"/>
    </source>
</evidence>
<dbReference type="EMBL" id="KV423931">
    <property type="protein sequence ID" value="KZT60474.1"/>
    <property type="molecule type" value="Genomic_DNA"/>
</dbReference>
<dbReference type="InterPro" id="IPR011004">
    <property type="entry name" value="Trimer_LpxA-like_sf"/>
</dbReference>
<evidence type="ECO:0000313" key="12">
    <source>
        <dbReference type="Proteomes" id="UP000076842"/>
    </source>
</evidence>
<evidence type="ECO:0000256" key="9">
    <source>
        <dbReference type="SAM" id="MobiDB-lite"/>
    </source>
</evidence>
<keyword evidence="5" id="KW-0648">Protein biosynthesis</keyword>
<sequence>MPPKDTQRDKGSEEEEVLQAVVLADSFNTRFKPLTLNTPRCLLPICNVPMLLWTFESLALAGVEQIFVFCNAHSDQVKEAIQTSRFSQPSSGVHIVPIVSPRAMSVGDAMRELDEKQLISSDFILVAGDVVSNLQIDEVVKEHKERRKKNKDAIMTMVVKRSGAFHRTRPVGDASVFVLDPTTSECVHYESILAEPAKRSIMLPREVMEKHHEVEVRNDLIDCSIDVCSVDVPVLFSENFDYQDLRRDFVHGVLTSDLLGKSIYCHVVEQGYAARVRDTKSYAAVSKDIISRWTFPLVPGDNLPGGDEYEYRRGNRYISKDNVMLSRTCTIGNDTIIGPQARIHDNVRIENSVIGPRCSIGPGTIIRDSFIWDDAYVDAGCTIEGSIIGQAVHIGTGSTIKKGCLIAEGTKLGPKAVIGEFKRISREKPPADEEEEEGEEEIAEGVVNGMAHAKRGHFSRMPLALELGEQAEAYVWPDTVGADVGADGRSSSAARDADSEDEETEAWGNLKHLRLGMYQADISLSWTEYGFDPYFSDTDSSDDEEESSLASPASGVLLTPSGDSIPDFSLAPRSSANFRSECVSSLERALAEGHTVDDAAIELKTLRMASNVTMTEVRDVVIEFVVGLVKGEPGSAAQKNNISPVVERWAGLITNLMASERVEMLLLLQVRFKTCARLPNYLAAFKFFLYAFYNEDIVEASSIRAWLKDPRSREAMGKASQANMEACWKQGAHTLAVIEADEEDSEEEDEEDDSE</sequence>
<dbReference type="Gene3D" id="1.25.40.180">
    <property type="match status" value="1"/>
</dbReference>
<evidence type="ECO:0000256" key="4">
    <source>
        <dbReference type="ARBA" id="ARBA00022540"/>
    </source>
</evidence>
<dbReference type="CDD" id="cd11558">
    <property type="entry name" value="W2_eIF2B_epsilon"/>
    <property type="match status" value="1"/>
</dbReference>
<organism evidence="11 12">
    <name type="scientific">Calocera cornea HHB12733</name>
    <dbReference type="NCBI Taxonomy" id="1353952"/>
    <lineage>
        <taxon>Eukaryota</taxon>
        <taxon>Fungi</taxon>
        <taxon>Dikarya</taxon>
        <taxon>Basidiomycota</taxon>
        <taxon>Agaricomycotina</taxon>
        <taxon>Dacrymycetes</taxon>
        <taxon>Dacrymycetales</taxon>
        <taxon>Dacrymycetaceae</taxon>
        <taxon>Calocera</taxon>
    </lineage>
</organism>
<evidence type="ECO:0000256" key="1">
    <source>
        <dbReference type="ARBA" id="ARBA00004514"/>
    </source>
</evidence>
<keyword evidence="3" id="KW-0963">Cytoplasm</keyword>
<dbReference type="AlphaFoldDB" id="A0A165IEP0"/>
<protein>
    <recommendedName>
        <fullName evidence="6">Translation initiation factor eIF2B subunit epsilon</fullName>
    </recommendedName>
    <alternativeName>
        <fullName evidence="7">eIF2B GDP-GTP exchange factor subunit epsilon</fullName>
    </alternativeName>
</protein>
<dbReference type="PANTHER" id="PTHR45887:SF1">
    <property type="entry name" value="TRANSLATION INITIATION FACTOR EIF-2B SUBUNIT EPSILON"/>
    <property type="match status" value="1"/>
</dbReference>
<reference evidence="11 12" key="1">
    <citation type="journal article" date="2016" name="Mol. Biol. Evol.">
        <title>Comparative Genomics of Early-Diverging Mushroom-Forming Fungi Provides Insights into the Origins of Lignocellulose Decay Capabilities.</title>
        <authorList>
            <person name="Nagy L.G."/>
            <person name="Riley R."/>
            <person name="Tritt A."/>
            <person name="Adam C."/>
            <person name="Daum C."/>
            <person name="Floudas D."/>
            <person name="Sun H."/>
            <person name="Yadav J.S."/>
            <person name="Pangilinan J."/>
            <person name="Larsson K.H."/>
            <person name="Matsuura K."/>
            <person name="Barry K."/>
            <person name="Labutti K."/>
            <person name="Kuo R."/>
            <person name="Ohm R.A."/>
            <person name="Bhattacharya S.S."/>
            <person name="Shirouzu T."/>
            <person name="Yoshinaga Y."/>
            <person name="Martin F.M."/>
            <person name="Grigoriev I.V."/>
            <person name="Hibbett D.S."/>
        </authorList>
    </citation>
    <scope>NUCLEOTIDE SEQUENCE [LARGE SCALE GENOMIC DNA]</scope>
    <source>
        <strain evidence="11 12">HHB12733</strain>
    </source>
</reference>
<dbReference type="InterPro" id="IPR056764">
    <property type="entry name" value="LbH_EIF2B3/5"/>
</dbReference>
<dbReference type="GO" id="GO:0005829">
    <property type="term" value="C:cytosol"/>
    <property type="evidence" value="ECO:0007669"/>
    <property type="project" value="UniProtKB-SubCell"/>
</dbReference>
<comment type="similarity">
    <text evidence="2">Belongs to the eIF-2B gamma/epsilon subunits family.</text>
</comment>
<dbReference type="Pfam" id="PF02020">
    <property type="entry name" value="W2"/>
    <property type="match status" value="1"/>
</dbReference>
<evidence type="ECO:0000256" key="6">
    <source>
        <dbReference type="ARBA" id="ARBA00044144"/>
    </source>
</evidence>
<dbReference type="Proteomes" id="UP000076842">
    <property type="component" value="Unassembled WGS sequence"/>
</dbReference>
<evidence type="ECO:0000256" key="2">
    <source>
        <dbReference type="ARBA" id="ARBA00007878"/>
    </source>
</evidence>
<evidence type="ECO:0000313" key="11">
    <source>
        <dbReference type="EMBL" id="KZT60474.1"/>
    </source>
</evidence>
<dbReference type="SUPFAM" id="SSF51161">
    <property type="entry name" value="Trimeric LpxA-like enzymes"/>
    <property type="match status" value="1"/>
</dbReference>
<dbReference type="GO" id="GO:0003743">
    <property type="term" value="F:translation initiation factor activity"/>
    <property type="evidence" value="ECO:0007669"/>
    <property type="project" value="UniProtKB-KW"/>
</dbReference>
<name>A0A165IEP0_9BASI</name>
<keyword evidence="11" id="KW-0808">Transferase</keyword>
<dbReference type="InterPro" id="IPR051956">
    <property type="entry name" value="eIF2B_epsilon"/>
</dbReference>
<accession>A0A165IEP0</accession>
<dbReference type="InterPro" id="IPR005835">
    <property type="entry name" value="NTP_transferase_dom"/>
</dbReference>
<dbReference type="OrthoDB" id="424572at2759"/>
<dbReference type="FunFam" id="3.90.550.10:FF:000066">
    <property type="entry name" value="Translation initiation factor eIF-2B subunit epsilon"/>
    <property type="match status" value="1"/>
</dbReference>
<evidence type="ECO:0000256" key="7">
    <source>
        <dbReference type="ARBA" id="ARBA00044345"/>
    </source>
</evidence>
<dbReference type="GO" id="GO:0016740">
    <property type="term" value="F:transferase activity"/>
    <property type="evidence" value="ECO:0007669"/>
    <property type="project" value="UniProtKB-KW"/>
</dbReference>
<dbReference type="InterPro" id="IPR035543">
    <property type="entry name" value="eIF-2B_epsilon_N"/>
</dbReference>
<comment type="subcellular location">
    <subcellularLocation>
        <location evidence="1">Cytoplasm</location>
        <location evidence="1">Cytosol</location>
    </subcellularLocation>
</comment>
<evidence type="ECO:0000256" key="3">
    <source>
        <dbReference type="ARBA" id="ARBA00022490"/>
    </source>
</evidence>
<dbReference type="InParanoid" id="A0A165IEP0"/>
<dbReference type="GO" id="GO:0005851">
    <property type="term" value="C:eukaryotic translation initiation factor 2B complex"/>
    <property type="evidence" value="ECO:0007669"/>
    <property type="project" value="TreeGrafter"/>
</dbReference>
<dbReference type="InterPro" id="IPR003307">
    <property type="entry name" value="W2_domain"/>
</dbReference>
<proteinExistence type="inferred from homology"/>